<dbReference type="PANTHER" id="PTHR20836:SF0">
    <property type="entry name" value="4-HYDROXY-TETRAHYDRODIPICOLINATE REDUCTASE 1, CHLOROPLASTIC-RELATED"/>
    <property type="match status" value="1"/>
</dbReference>
<dbReference type="InterPro" id="IPR023940">
    <property type="entry name" value="DHDPR_bac"/>
</dbReference>
<dbReference type="HAMAP" id="MF_00102">
    <property type="entry name" value="DapB"/>
    <property type="match status" value="1"/>
</dbReference>
<keyword evidence="5 13" id="KW-0220">Diaminopimelate biosynthesis</keyword>
<dbReference type="GO" id="GO:0009089">
    <property type="term" value="P:lysine biosynthetic process via diaminopimelate"/>
    <property type="evidence" value="ECO:0007669"/>
    <property type="project" value="UniProtKB-UniRule"/>
</dbReference>
<dbReference type="InterPro" id="IPR000846">
    <property type="entry name" value="DapB_N"/>
</dbReference>
<evidence type="ECO:0000256" key="8">
    <source>
        <dbReference type="ARBA" id="ARBA00023154"/>
    </source>
</evidence>
<keyword evidence="17" id="KW-1185">Reference proteome</keyword>
<dbReference type="Pfam" id="PF05173">
    <property type="entry name" value="DapB_C"/>
    <property type="match status" value="1"/>
</dbReference>
<dbReference type="EMBL" id="JAMKBJ010000001">
    <property type="protein sequence ID" value="MCZ8535796.1"/>
    <property type="molecule type" value="Genomic_DNA"/>
</dbReference>
<dbReference type="GO" id="GO:0051287">
    <property type="term" value="F:NAD binding"/>
    <property type="evidence" value="ECO:0007669"/>
    <property type="project" value="UniProtKB-UniRule"/>
</dbReference>
<keyword evidence="6 13" id="KW-0560">Oxidoreductase</keyword>
<dbReference type="Gene3D" id="3.40.50.720">
    <property type="entry name" value="NAD(P)-binding Rossmann-like Domain"/>
    <property type="match status" value="1"/>
</dbReference>
<dbReference type="GO" id="GO:0019877">
    <property type="term" value="P:diaminopimelate biosynthetic process"/>
    <property type="evidence" value="ECO:0007669"/>
    <property type="project" value="UniProtKB-UniRule"/>
</dbReference>
<comment type="function">
    <text evidence="13">Catalyzes the conversion of 4-hydroxy-tetrahydrodipicolinate (HTPA) to tetrahydrodipicolinate.</text>
</comment>
<evidence type="ECO:0000256" key="1">
    <source>
        <dbReference type="ARBA" id="ARBA00006642"/>
    </source>
</evidence>
<evidence type="ECO:0000313" key="16">
    <source>
        <dbReference type="EMBL" id="MCZ8535796.1"/>
    </source>
</evidence>
<dbReference type="SUPFAM" id="SSF51735">
    <property type="entry name" value="NAD(P)-binding Rossmann-fold domains"/>
    <property type="match status" value="1"/>
</dbReference>
<dbReference type="PIRSF" id="PIRSF000161">
    <property type="entry name" value="DHPR"/>
    <property type="match status" value="1"/>
</dbReference>
<dbReference type="NCBIfam" id="TIGR00036">
    <property type="entry name" value="dapB"/>
    <property type="match status" value="1"/>
</dbReference>
<reference evidence="16" key="1">
    <citation type="submission" date="2022-05" db="EMBL/GenBank/DDBJ databases">
        <authorList>
            <person name="Colautti A."/>
            <person name="Iacumin L."/>
        </authorList>
    </citation>
    <scope>NUCLEOTIDE SEQUENCE</scope>
    <source>
        <strain evidence="16">SK 55</strain>
    </source>
</reference>
<keyword evidence="2 13" id="KW-0963">Cytoplasm</keyword>
<keyword evidence="8 13" id="KW-0457">Lysine biosynthesis</keyword>
<feature type="domain" description="Dihydrodipicolinate reductase N-terminal" evidence="14">
    <location>
        <begin position="2"/>
        <end position="127"/>
    </location>
</feature>
<feature type="binding site" evidence="13">
    <location>
        <begin position="164"/>
        <end position="165"/>
    </location>
    <ligand>
        <name>(S)-2,3,4,5-tetrahydrodipicolinate</name>
        <dbReference type="ChEBI" id="CHEBI:16845"/>
    </ligand>
</feature>
<dbReference type="FunFam" id="3.30.360.10:FF:000009">
    <property type="entry name" value="4-hydroxy-tetrahydrodipicolinate reductase"/>
    <property type="match status" value="1"/>
</dbReference>
<evidence type="ECO:0000256" key="3">
    <source>
        <dbReference type="ARBA" id="ARBA00022605"/>
    </source>
</evidence>
<dbReference type="SUPFAM" id="SSF55347">
    <property type="entry name" value="Glyceraldehyde-3-phosphate dehydrogenase-like, C-terminal domain"/>
    <property type="match status" value="1"/>
</dbReference>
<feature type="active site" description="Proton donor/acceptor" evidence="13">
    <location>
        <position position="154"/>
    </location>
</feature>
<comment type="catalytic activity">
    <reaction evidence="11 13">
        <text>(S)-2,3,4,5-tetrahydrodipicolinate + NADP(+) + H2O = (2S,4S)-4-hydroxy-2,3,4,5-tetrahydrodipicolinate + NADPH + H(+)</text>
        <dbReference type="Rhea" id="RHEA:35331"/>
        <dbReference type="ChEBI" id="CHEBI:15377"/>
        <dbReference type="ChEBI" id="CHEBI:15378"/>
        <dbReference type="ChEBI" id="CHEBI:16845"/>
        <dbReference type="ChEBI" id="CHEBI:57783"/>
        <dbReference type="ChEBI" id="CHEBI:58349"/>
        <dbReference type="ChEBI" id="CHEBI:67139"/>
        <dbReference type="EC" id="1.17.1.8"/>
    </reaction>
</comment>
<protein>
    <recommendedName>
        <fullName evidence="10 13">4-hydroxy-tetrahydrodipicolinate reductase</fullName>
        <shortName evidence="13">HTPA reductase</shortName>
        <ecNumber evidence="10 13">1.17.1.8</ecNumber>
    </recommendedName>
</protein>
<feature type="active site" description="Proton donor" evidence="13">
    <location>
        <position position="158"/>
    </location>
</feature>
<dbReference type="GO" id="GO:0016726">
    <property type="term" value="F:oxidoreductase activity, acting on CH or CH2 groups, NAD or NADP as acceptor"/>
    <property type="evidence" value="ECO:0007669"/>
    <property type="project" value="UniProtKB-UniRule"/>
</dbReference>
<sequence>MIRVAIGGPRGKMGQEAVHTVMNNENMELVAVLDHKEIGDLLSESPEFPASYDVPVFLDLESLISSIKPDVFVDLTTPHQVFEHTMMCLQNAVRPVIGTTGFSEAQLELCSKIAKDNELGCIVAPNFAIGAVLMMKFAAMAAAYFPDVEIIEMHHDQKLDAPSGTAYKTAQMIAEVRPSHKQGHPTEEETLPGARGASYDGIPIHSVRLPGLVAHQQVMFGGEGQLFTLRHDSFNRQSFMSGVTFSINQVMDLKELVYGLENIL</sequence>
<accession>A0A9X3LD89</accession>
<dbReference type="GO" id="GO:0008839">
    <property type="term" value="F:4-hydroxy-tetrahydrodipicolinate reductase"/>
    <property type="evidence" value="ECO:0007669"/>
    <property type="project" value="UniProtKB-UniRule"/>
</dbReference>
<comment type="subcellular location">
    <subcellularLocation>
        <location evidence="13">Cytoplasm</location>
    </subcellularLocation>
</comment>
<dbReference type="CDD" id="cd02274">
    <property type="entry name" value="DHDPR_N"/>
    <property type="match status" value="1"/>
</dbReference>
<proteinExistence type="inferred from homology"/>
<organism evidence="16 17">
    <name type="scientific">Paenisporosarcina quisquiliarum</name>
    <dbReference type="NCBI Taxonomy" id="365346"/>
    <lineage>
        <taxon>Bacteria</taxon>
        <taxon>Bacillati</taxon>
        <taxon>Bacillota</taxon>
        <taxon>Bacilli</taxon>
        <taxon>Bacillales</taxon>
        <taxon>Caryophanaceae</taxon>
        <taxon>Paenisporosarcina</taxon>
    </lineage>
</organism>
<feature type="binding site" evidence="13">
    <location>
        <position position="155"/>
    </location>
    <ligand>
        <name>(S)-2,3,4,5-tetrahydrodipicolinate</name>
        <dbReference type="ChEBI" id="CHEBI:16845"/>
    </ligand>
</feature>
<evidence type="ECO:0000256" key="11">
    <source>
        <dbReference type="ARBA" id="ARBA00049080"/>
    </source>
</evidence>
<evidence type="ECO:0000256" key="9">
    <source>
        <dbReference type="ARBA" id="ARBA00037922"/>
    </source>
</evidence>
<dbReference type="GO" id="GO:0050661">
    <property type="term" value="F:NADP binding"/>
    <property type="evidence" value="ECO:0007669"/>
    <property type="project" value="UniProtKB-UniRule"/>
</dbReference>
<dbReference type="Pfam" id="PF01113">
    <property type="entry name" value="DapB_N"/>
    <property type="match status" value="1"/>
</dbReference>
<feature type="binding site" evidence="13">
    <location>
        <position position="36"/>
    </location>
    <ligand>
        <name>NADP(+)</name>
        <dbReference type="ChEBI" id="CHEBI:58349"/>
    </ligand>
</feature>
<dbReference type="GO" id="GO:0005829">
    <property type="term" value="C:cytosol"/>
    <property type="evidence" value="ECO:0007669"/>
    <property type="project" value="TreeGrafter"/>
</dbReference>
<feature type="binding site" evidence="13">
    <location>
        <begin position="124"/>
        <end position="127"/>
    </location>
    <ligand>
        <name>NAD(+)</name>
        <dbReference type="ChEBI" id="CHEBI:57540"/>
    </ligand>
</feature>
<dbReference type="InterPro" id="IPR036291">
    <property type="entry name" value="NAD(P)-bd_dom_sf"/>
</dbReference>
<dbReference type="InterPro" id="IPR022664">
    <property type="entry name" value="DapB_N_CS"/>
</dbReference>
<evidence type="ECO:0000259" key="14">
    <source>
        <dbReference type="Pfam" id="PF01113"/>
    </source>
</evidence>
<comment type="caution">
    <text evidence="13">Lacks conserved residue(s) required for the propagation of feature annotation.</text>
</comment>
<comment type="similarity">
    <text evidence="1 13">Belongs to the DapB family.</text>
</comment>
<keyword evidence="4 13" id="KW-0521">NADP</keyword>
<dbReference type="PROSITE" id="PS01298">
    <property type="entry name" value="DAPB"/>
    <property type="match status" value="1"/>
</dbReference>
<evidence type="ECO:0000256" key="13">
    <source>
        <dbReference type="HAMAP-Rule" id="MF_00102"/>
    </source>
</evidence>
<dbReference type="Proteomes" id="UP001152173">
    <property type="component" value="Unassembled WGS sequence"/>
</dbReference>
<evidence type="ECO:0000256" key="2">
    <source>
        <dbReference type="ARBA" id="ARBA00022490"/>
    </source>
</evidence>
<evidence type="ECO:0000259" key="15">
    <source>
        <dbReference type="Pfam" id="PF05173"/>
    </source>
</evidence>
<evidence type="ECO:0000256" key="10">
    <source>
        <dbReference type="ARBA" id="ARBA00038983"/>
    </source>
</evidence>
<evidence type="ECO:0000256" key="12">
    <source>
        <dbReference type="ARBA" id="ARBA00049396"/>
    </source>
</evidence>
<evidence type="ECO:0000256" key="5">
    <source>
        <dbReference type="ARBA" id="ARBA00022915"/>
    </source>
</evidence>
<dbReference type="RefSeq" id="WP_269924906.1">
    <property type="nucleotide sequence ID" value="NZ_JAMKBJ010000001.1"/>
</dbReference>
<dbReference type="InterPro" id="IPR022663">
    <property type="entry name" value="DapB_C"/>
</dbReference>
<dbReference type="EC" id="1.17.1.8" evidence="10 13"/>
<name>A0A9X3LD89_9BACL</name>
<dbReference type="AlphaFoldDB" id="A0A9X3LD89"/>
<dbReference type="PANTHER" id="PTHR20836">
    <property type="entry name" value="DIHYDRODIPICOLINATE REDUCTASE"/>
    <property type="match status" value="1"/>
</dbReference>
<comment type="subunit">
    <text evidence="13">Homotetramer.</text>
</comment>
<evidence type="ECO:0000256" key="4">
    <source>
        <dbReference type="ARBA" id="ARBA00022857"/>
    </source>
</evidence>
<comment type="catalytic activity">
    <reaction evidence="12 13">
        <text>(S)-2,3,4,5-tetrahydrodipicolinate + NAD(+) + H2O = (2S,4S)-4-hydroxy-2,3,4,5-tetrahydrodipicolinate + NADH + H(+)</text>
        <dbReference type="Rhea" id="RHEA:35323"/>
        <dbReference type="ChEBI" id="CHEBI:15377"/>
        <dbReference type="ChEBI" id="CHEBI:15378"/>
        <dbReference type="ChEBI" id="CHEBI:16845"/>
        <dbReference type="ChEBI" id="CHEBI:57540"/>
        <dbReference type="ChEBI" id="CHEBI:57945"/>
        <dbReference type="ChEBI" id="CHEBI:67139"/>
        <dbReference type="EC" id="1.17.1.8"/>
    </reaction>
</comment>
<dbReference type="Gene3D" id="3.30.360.10">
    <property type="entry name" value="Dihydrodipicolinate Reductase, domain 2"/>
    <property type="match status" value="1"/>
</dbReference>
<keyword evidence="7 13" id="KW-0520">NAD</keyword>
<feature type="domain" description="Dihydrodipicolinate reductase C-terminal" evidence="15">
    <location>
        <begin position="130"/>
        <end position="264"/>
    </location>
</feature>
<comment type="pathway">
    <text evidence="9 13">Amino-acid biosynthesis; L-lysine biosynthesis via DAP pathway; (S)-tetrahydrodipicolinate from L-aspartate: step 4/4.</text>
</comment>
<feature type="binding site" evidence="13">
    <location>
        <begin position="98"/>
        <end position="100"/>
    </location>
    <ligand>
        <name>NAD(+)</name>
        <dbReference type="ChEBI" id="CHEBI:57540"/>
    </ligand>
</feature>
<gene>
    <name evidence="13 16" type="primary">dapB</name>
    <name evidence="16" type="ORF">M9R32_01165</name>
</gene>
<comment type="caution">
    <text evidence="13">Was originally thought to be a dihydrodipicolinate reductase (DHDPR), catalyzing the conversion of dihydrodipicolinate to tetrahydrodipicolinate. However, it was shown in E.coli that the substrate of the enzymatic reaction is not dihydrodipicolinate (DHDP) but in fact (2S,4S)-4-hydroxy-2,3,4,5-tetrahydrodipicolinic acid (HTPA), the product released by the DapA-catalyzed reaction.</text>
</comment>
<feature type="binding site" evidence="13">
    <location>
        <begin position="8"/>
        <end position="13"/>
    </location>
    <ligand>
        <name>NAD(+)</name>
        <dbReference type="ChEBI" id="CHEBI:57540"/>
    </ligand>
</feature>
<evidence type="ECO:0000313" key="17">
    <source>
        <dbReference type="Proteomes" id="UP001152173"/>
    </source>
</evidence>
<comment type="caution">
    <text evidence="16">The sequence shown here is derived from an EMBL/GenBank/DDBJ whole genome shotgun (WGS) entry which is preliminary data.</text>
</comment>
<keyword evidence="3 13" id="KW-0028">Amino-acid biosynthesis</keyword>
<evidence type="ECO:0000256" key="6">
    <source>
        <dbReference type="ARBA" id="ARBA00023002"/>
    </source>
</evidence>
<evidence type="ECO:0000256" key="7">
    <source>
        <dbReference type="ARBA" id="ARBA00023027"/>
    </source>
</evidence>